<dbReference type="STRING" id="10195.A0A3M7R8Q3"/>
<gene>
    <name evidence="4" type="ORF">BpHYR1_010035</name>
</gene>
<dbReference type="InterPro" id="IPR036142">
    <property type="entry name" value="ENT_dom-like_sf"/>
</dbReference>
<evidence type="ECO:0000313" key="5">
    <source>
        <dbReference type="Proteomes" id="UP000276133"/>
    </source>
</evidence>
<keyword evidence="5" id="KW-1185">Reference proteome</keyword>
<evidence type="ECO:0000259" key="3">
    <source>
        <dbReference type="PROSITE" id="PS51138"/>
    </source>
</evidence>
<dbReference type="GO" id="GO:0005654">
    <property type="term" value="C:nucleoplasm"/>
    <property type="evidence" value="ECO:0007669"/>
    <property type="project" value="TreeGrafter"/>
</dbReference>
<reference evidence="4 5" key="1">
    <citation type="journal article" date="2018" name="Sci. Rep.">
        <title>Genomic signatures of local adaptation to the degree of environmental predictability in rotifers.</title>
        <authorList>
            <person name="Franch-Gras L."/>
            <person name="Hahn C."/>
            <person name="Garcia-Roger E.M."/>
            <person name="Carmona M.J."/>
            <person name="Serra M."/>
            <person name="Gomez A."/>
        </authorList>
    </citation>
    <scope>NUCLEOTIDE SEQUENCE [LARGE SCALE GENOMIC DNA]</scope>
    <source>
        <strain evidence="4">HYR1</strain>
    </source>
</reference>
<dbReference type="Pfam" id="PF03735">
    <property type="entry name" value="ENT"/>
    <property type="match status" value="1"/>
</dbReference>
<accession>A0A3M7R8Q3</accession>
<proteinExistence type="predicted"/>
<dbReference type="Gene3D" id="1.10.1240.40">
    <property type="entry name" value="ENT domain"/>
    <property type="match status" value="1"/>
</dbReference>
<dbReference type="GO" id="GO:0006355">
    <property type="term" value="P:regulation of DNA-templated transcription"/>
    <property type="evidence" value="ECO:0007669"/>
    <property type="project" value="InterPro"/>
</dbReference>
<dbReference type="AlphaFoldDB" id="A0A3M7R8Q3"/>
<dbReference type="OrthoDB" id="10035579at2759"/>
<comment type="caution">
    <text evidence="4">The sequence shown here is derived from an EMBL/GenBank/DDBJ whole genome shotgun (WGS) entry which is preliminary data.</text>
</comment>
<dbReference type="Proteomes" id="UP000276133">
    <property type="component" value="Unassembled WGS sequence"/>
</dbReference>
<dbReference type="SMART" id="SM01191">
    <property type="entry name" value="ENT"/>
    <property type="match status" value="1"/>
</dbReference>
<evidence type="ECO:0000313" key="4">
    <source>
        <dbReference type="EMBL" id="RNA20013.1"/>
    </source>
</evidence>
<keyword evidence="2" id="KW-0539">Nucleus</keyword>
<dbReference type="PANTHER" id="PTHR16500">
    <property type="entry name" value="BRCA2-INTERACTING TRANSCRIPTIONAL REPRESSOR EMSY"/>
    <property type="match status" value="1"/>
</dbReference>
<dbReference type="PROSITE" id="PS51138">
    <property type="entry name" value="ENT"/>
    <property type="match status" value="1"/>
</dbReference>
<dbReference type="PANTHER" id="PTHR16500:SF3">
    <property type="entry name" value="BRCA2-INTERACTING TRANSCRIPTIONAL REPRESSOR EMSY"/>
    <property type="match status" value="1"/>
</dbReference>
<dbReference type="InterPro" id="IPR033482">
    <property type="entry name" value="EMSY"/>
</dbReference>
<organism evidence="4 5">
    <name type="scientific">Brachionus plicatilis</name>
    <name type="common">Marine rotifer</name>
    <name type="synonym">Brachionus muelleri</name>
    <dbReference type="NCBI Taxonomy" id="10195"/>
    <lineage>
        <taxon>Eukaryota</taxon>
        <taxon>Metazoa</taxon>
        <taxon>Spiralia</taxon>
        <taxon>Gnathifera</taxon>
        <taxon>Rotifera</taxon>
        <taxon>Eurotatoria</taxon>
        <taxon>Monogononta</taxon>
        <taxon>Pseudotrocha</taxon>
        <taxon>Ploima</taxon>
        <taxon>Brachionidae</taxon>
        <taxon>Brachionus</taxon>
    </lineage>
</organism>
<sequence>MWPLLLDMSKLDCKKSLRTLELEAYSTIVSAFRAQGDLTPKKIDVLKELQTLFKISIDRHKSEVRRACNDDKLYTIAKLLSHGDCVSTEWISQSKRSIPLLPSFQATNASSCYYRILADQILSKAEPVFSLYPEDNSIKTCDQHPQPLNDKSESESELVYLKNGYAVQSNCVKDSFMFHCKW</sequence>
<feature type="domain" description="ENT" evidence="3">
    <location>
        <begin position="13"/>
        <end position="98"/>
    </location>
</feature>
<name>A0A3M7R8Q3_BRAPC</name>
<dbReference type="SUPFAM" id="SSF158639">
    <property type="entry name" value="ENT-like"/>
    <property type="match status" value="1"/>
</dbReference>
<dbReference type="InterPro" id="IPR005491">
    <property type="entry name" value="ENT_dom"/>
</dbReference>
<protein>
    <recommendedName>
        <fullName evidence="3">ENT domain-containing protein</fullName>
    </recommendedName>
</protein>
<dbReference type="EMBL" id="REGN01003930">
    <property type="protein sequence ID" value="RNA20013.1"/>
    <property type="molecule type" value="Genomic_DNA"/>
</dbReference>
<comment type="subcellular location">
    <subcellularLocation>
        <location evidence="1">Nucleus</location>
    </subcellularLocation>
</comment>
<evidence type="ECO:0000256" key="2">
    <source>
        <dbReference type="ARBA" id="ARBA00023242"/>
    </source>
</evidence>
<evidence type="ECO:0000256" key="1">
    <source>
        <dbReference type="ARBA" id="ARBA00004123"/>
    </source>
</evidence>